<sequence>MTEQVPPDRNIFRDTLVPMMAEDPRLVCLDSDTGLYDGIDFGPAADRYINLGIAEQDLMGVAAGLAKSGRVPVVNTMATFASTRALEFVKIDIAYNAVPVRIAATHSGLSAGSLGPTHHSLEDLAVMRTLPNMTVLVSAGGASTEALFRQCVDLPGPVYLRLGRGPTPQLPEDAPPVRIGEAQVLRHGDDVTLVACGPYPVEAALLAAERLADLGVEAAVLNMHTVKPLDVTTLLEFARRSRLVVTVEEHWETGGLGAAVGEALAPRLPVQVRRVAVSDEFVSMAGDHPYLLERTGIRPDAVVDEVRDVLGDLGREDEDGEEDEPG</sequence>
<dbReference type="SUPFAM" id="SSF52922">
    <property type="entry name" value="TK C-terminal domain-like"/>
    <property type="match status" value="1"/>
</dbReference>
<dbReference type="EMBL" id="CP059572">
    <property type="protein sequence ID" value="QXJ22404.1"/>
    <property type="molecule type" value="Genomic_DNA"/>
</dbReference>
<keyword evidence="3" id="KW-1185">Reference proteome</keyword>
<dbReference type="InterPro" id="IPR051157">
    <property type="entry name" value="PDH/Transketolase"/>
</dbReference>
<organism evidence="2 3">
    <name type="scientific">Actinomadura graeca</name>
    <dbReference type="NCBI Taxonomy" id="2750812"/>
    <lineage>
        <taxon>Bacteria</taxon>
        <taxon>Bacillati</taxon>
        <taxon>Actinomycetota</taxon>
        <taxon>Actinomycetes</taxon>
        <taxon>Streptosporangiales</taxon>
        <taxon>Thermomonosporaceae</taxon>
        <taxon>Actinomadura</taxon>
    </lineage>
</organism>
<dbReference type="SUPFAM" id="SSF52518">
    <property type="entry name" value="Thiamin diphosphate-binding fold (THDP-binding)"/>
    <property type="match status" value="1"/>
</dbReference>
<feature type="domain" description="Transketolase-like pyrimidine-binding" evidence="1">
    <location>
        <begin position="6"/>
        <end position="169"/>
    </location>
</feature>
<dbReference type="SMART" id="SM00861">
    <property type="entry name" value="Transket_pyr"/>
    <property type="match status" value="1"/>
</dbReference>
<dbReference type="Gene3D" id="3.40.50.970">
    <property type="match status" value="1"/>
</dbReference>
<protein>
    <submittedName>
        <fullName evidence="2">Transketolase</fullName>
    </submittedName>
</protein>
<accession>A0ABX8QWP7</accession>
<gene>
    <name evidence="2" type="ORF">AGRA3207_003399</name>
</gene>
<dbReference type="RefSeq" id="WP_231335641.1">
    <property type="nucleotide sequence ID" value="NZ_CP059572.1"/>
</dbReference>
<dbReference type="Pfam" id="PF02780">
    <property type="entry name" value="Transketolase_C"/>
    <property type="match status" value="1"/>
</dbReference>
<dbReference type="Pfam" id="PF02779">
    <property type="entry name" value="Transket_pyr"/>
    <property type="match status" value="1"/>
</dbReference>
<proteinExistence type="predicted"/>
<dbReference type="CDD" id="cd07033">
    <property type="entry name" value="TPP_PYR_DXS_TK_like"/>
    <property type="match status" value="1"/>
</dbReference>
<dbReference type="InterPro" id="IPR033248">
    <property type="entry name" value="Transketolase_C"/>
</dbReference>
<reference evidence="2" key="1">
    <citation type="submission" date="2020-07" db="EMBL/GenBank/DDBJ databases">
        <authorList>
            <person name="Tarantini F.S."/>
            <person name="Hong K.W."/>
            <person name="Chan K.G."/>
        </authorList>
    </citation>
    <scope>NUCLEOTIDE SEQUENCE</scope>
    <source>
        <strain evidence="2">32-07</strain>
    </source>
</reference>
<evidence type="ECO:0000313" key="3">
    <source>
        <dbReference type="Proteomes" id="UP001049518"/>
    </source>
</evidence>
<dbReference type="Proteomes" id="UP001049518">
    <property type="component" value="Chromosome"/>
</dbReference>
<name>A0ABX8QWP7_9ACTN</name>
<evidence type="ECO:0000313" key="2">
    <source>
        <dbReference type="EMBL" id="QXJ22404.1"/>
    </source>
</evidence>
<dbReference type="InterPro" id="IPR009014">
    <property type="entry name" value="Transketo_C/PFOR_II"/>
</dbReference>
<evidence type="ECO:0000259" key="1">
    <source>
        <dbReference type="SMART" id="SM00861"/>
    </source>
</evidence>
<dbReference type="InterPro" id="IPR005475">
    <property type="entry name" value="Transketolase-like_Pyr-bd"/>
</dbReference>
<dbReference type="Gene3D" id="3.40.50.920">
    <property type="match status" value="1"/>
</dbReference>
<dbReference type="PANTHER" id="PTHR43825">
    <property type="entry name" value="PYRUVATE DEHYDROGENASE E1 COMPONENT"/>
    <property type="match status" value="1"/>
</dbReference>
<dbReference type="InterPro" id="IPR029061">
    <property type="entry name" value="THDP-binding"/>
</dbReference>
<dbReference type="PANTHER" id="PTHR43825:SF1">
    <property type="entry name" value="TRANSKETOLASE-LIKE PYRIMIDINE-BINDING DOMAIN-CONTAINING PROTEIN"/>
    <property type="match status" value="1"/>
</dbReference>